<dbReference type="PANTHER" id="PTHR43881">
    <property type="entry name" value="GAMMA-GLUTAMYLTRANSPEPTIDASE (AFU_ORTHOLOGUE AFUA_4G13580)"/>
    <property type="match status" value="1"/>
</dbReference>
<dbReference type="InterPro" id="IPR043137">
    <property type="entry name" value="GGT_ssub_C"/>
</dbReference>
<sequence length="593" mass="61650">MIDPALTSDPGRPVWARNGLVATGQPLATAAGLAVLARGGNAVDAALAVAAVTSVTMPEMCGLGGDAFALVYDARTRTVTAFNGSGPAPMAATVERYRAAGHTEMPFEGWWSVAVPGAVGVYLEMHARFGSRPLEELWAPAIRYAREGFPIDARLAANIAAGADKLARDPEAAAVYLAAGPRPRPGTILRNPDLARSFERVLAGGAETFYKGELARAIGDASRAAGGLLTAEDMATFEVEVYRPLVTTYRGYRVFETAPPSQGLILLEMLNLLEGFDLAGKSPTDPDVVHLLVEIKKLAFADRNAYLGDPRFVKAPVDRLLSKAYAARRRRDLDLERANNAPAAGEVDGDTTSFVVVDAEGNAVSFIHSISALWGAGVMARGTGILLNNRAGRGFVLSEEHPNGLAPGKRTMHTLNTYLVTRAPAAADADGTPAPAPATAGSRAADALTAGGGPATPSAGARAGDGGAGSDGLGDGELVLVGNTPGGDGQPQWNLQVLVNVLDFGMDAYRAVAAPRWTSFPGTDPISLKAPLELRLESRFPAETAAELLRRGHVLRGVGPWAAGGSAMLIRVLDRGVYEGAADPRDGGVALGL</sequence>
<dbReference type="Proteomes" id="UP001304683">
    <property type="component" value="Chromosome"/>
</dbReference>
<keyword evidence="3" id="KW-1185">Reference proteome</keyword>
<dbReference type="InterPro" id="IPR043138">
    <property type="entry name" value="GGT_lsub"/>
</dbReference>
<dbReference type="Gene3D" id="1.10.246.130">
    <property type="match status" value="1"/>
</dbReference>
<dbReference type="SUPFAM" id="SSF56235">
    <property type="entry name" value="N-terminal nucleophile aminohydrolases (Ntn hydrolases)"/>
    <property type="match status" value="2"/>
</dbReference>
<evidence type="ECO:0000256" key="1">
    <source>
        <dbReference type="SAM" id="MobiDB-lite"/>
    </source>
</evidence>
<dbReference type="Pfam" id="PF01019">
    <property type="entry name" value="G_glu_transpept"/>
    <property type="match status" value="2"/>
</dbReference>
<feature type="region of interest" description="Disordered" evidence="1">
    <location>
        <begin position="427"/>
        <end position="469"/>
    </location>
</feature>
<dbReference type="RefSeq" id="WP_318750086.1">
    <property type="nucleotide sequence ID" value="NZ_CP132508.1"/>
</dbReference>
<name>A0ABZ0QL55_9FIRM</name>
<feature type="compositionally biased region" description="Low complexity" evidence="1">
    <location>
        <begin position="427"/>
        <end position="462"/>
    </location>
</feature>
<proteinExistence type="predicted"/>
<dbReference type="EMBL" id="CP132508">
    <property type="protein sequence ID" value="WPD18235.1"/>
    <property type="molecule type" value="Genomic_DNA"/>
</dbReference>
<accession>A0ABZ0QL55</accession>
<dbReference type="PRINTS" id="PR01210">
    <property type="entry name" value="GGTRANSPTASE"/>
</dbReference>
<dbReference type="Gene3D" id="3.60.20.40">
    <property type="match status" value="1"/>
</dbReference>
<dbReference type="PANTHER" id="PTHR43881:SF1">
    <property type="entry name" value="GAMMA-GLUTAMYLTRANSPEPTIDASE (AFU_ORTHOLOGUE AFUA_4G13580)"/>
    <property type="match status" value="1"/>
</dbReference>
<dbReference type="InterPro" id="IPR052896">
    <property type="entry name" value="GGT-like_enzyme"/>
</dbReference>
<evidence type="ECO:0000313" key="2">
    <source>
        <dbReference type="EMBL" id="WPD18235.1"/>
    </source>
</evidence>
<gene>
    <name evidence="2" type="ORF">Q5761_07530</name>
</gene>
<protein>
    <submittedName>
        <fullName evidence="2">Gamma-glutamyltransferase family protein</fullName>
    </submittedName>
</protein>
<organism evidence="2 3">
    <name type="scientific">Thermaerobacter composti</name>
    <dbReference type="NCBI Taxonomy" id="554949"/>
    <lineage>
        <taxon>Bacteria</taxon>
        <taxon>Bacillati</taxon>
        <taxon>Bacillota</taxon>
        <taxon>Clostridia</taxon>
        <taxon>Eubacteriales</taxon>
        <taxon>Clostridiales Family XVII. Incertae Sedis</taxon>
        <taxon>Thermaerobacter</taxon>
    </lineage>
</organism>
<evidence type="ECO:0000313" key="3">
    <source>
        <dbReference type="Proteomes" id="UP001304683"/>
    </source>
</evidence>
<reference evidence="2 3" key="1">
    <citation type="submission" date="2023-08" db="EMBL/GenBank/DDBJ databases">
        <title>Genome sequence of Thermaerobacter compostii strain Ins1, a spore-forming filamentous bacterium isolated from a deep geothermal reservoir.</title>
        <authorList>
            <person name="Bregnard D."/>
            <person name="Gonzalez D."/>
            <person name="Junier P."/>
        </authorList>
    </citation>
    <scope>NUCLEOTIDE SEQUENCE [LARGE SCALE GENOMIC DNA]</scope>
    <source>
        <strain evidence="2 3">Ins1</strain>
    </source>
</reference>
<dbReference type="InterPro" id="IPR029055">
    <property type="entry name" value="Ntn_hydrolases_N"/>
</dbReference>